<evidence type="ECO:0000313" key="9">
    <source>
        <dbReference type="EMBL" id="SPO38827.1"/>
    </source>
</evidence>
<evidence type="ECO:0000313" key="10">
    <source>
        <dbReference type="Proteomes" id="UP000323386"/>
    </source>
</evidence>
<evidence type="ECO:0000256" key="5">
    <source>
        <dbReference type="ARBA" id="ARBA00026235"/>
    </source>
</evidence>
<dbReference type="CDD" id="cd20262">
    <property type="entry name" value="Complex1_LYR_LYRM2"/>
    <property type="match status" value="1"/>
</dbReference>
<dbReference type="PANTHER" id="PTHR13675">
    <property type="entry name" value="LYR MOTIF-CONTAINING PROTEIN 2"/>
    <property type="match status" value="1"/>
</dbReference>
<dbReference type="PANTHER" id="PTHR13675:SF0">
    <property type="entry name" value="LYR MOTIF-CONTAINING PROTEIN 2"/>
    <property type="match status" value="1"/>
</dbReference>
<dbReference type="GO" id="GO:0005739">
    <property type="term" value="C:mitochondrion"/>
    <property type="evidence" value="ECO:0007669"/>
    <property type="project" value="UniProtKB-SubCell"/>
</dbReference>
<accession>A0A5C3F580</accession>
<organism evidence="9 10">
    <name type="scientific">Pseudozyma flocculosa</name>
    <dbReference type="NCBI Taxonomy" id="84751"/>
    <lineage>
        <taxon>Eukaryota</taxon>
        <taxon>Fungi</taxon>
        <taxon>Dikarya</taxon>
        <taxon>Basidiomycota</taxon>
        <taxon>Ustilaginomycotina</taxon>
        <taxon>Ustilaginomycetes</taxon>
        <taxon>Ustilaginales</taxon>
        <taxon>Ustilaginaceae</taxon>
        <taxon>Pseudozyma</taxon>
    </lineage>
</organism>
<evidence type="ECO:0000256" key="2">
    <source>
        <dbReference type="ARBA" id="ARBA00009508"/>
    </source>
</evidence>
<dbReference type="Pfam" id="PF05347">
    <property type="entry name" value="Complex1_LYR"/>
    <property type="match status" value="1"/>
</dbReference>
<comment type="subcellular location">
    <subcellularLocation>
        <location evidence="1">Mitochondrion</location>
    </subcellularLocation>
</comment>
<reference evidence="9 10" key="1">
    <citation type="submission" date="2018-03" db="EMBL/GenBank/DDBJ databases">
        <authorList>
            <person name="Guldener U."/>
        </authorList>
    </citation>
    <scope>NUCLEOTIDE SEQUENCE [LARGE SCALE GENOMIC DNA]</scope>
    <source>
        <strain evidence="9 10">DAOM196992</strain>
    </source>
</reference>
<sequence length="112" mass="12871">MTIPTLPLRARAHFAGAKLTLEHFVLRSKALGLYRDFLRATRDIPNPEARWETIQFFRSDFDRYKHEDNLDRIRDLLTQGTIFLKQMQGQMTLSAASSGPGANKLRGLRTPK</sequence>
<comment type="function">
    <text evidence="6">Involved in efficient integration of the N-module into mitochondrial respiratory chain complex I.</text>
</comment>
<evidence type="ECO:0000259" key="8">
    <source>
        <dbReference type="Pfam" id="PF05347"/>
    </source>
</evidence>
<evidence type="ECO:0000256" key="4">
    <source>
        <dbReference type="ARBA" id="ARBA00023128"/>
    </source>
</evidence>
<evidence type="ECO:0000256" key="3">
    <source>
        <dbReference type="ARBA" id="ARBA00022946"/>
    </source>
</evidence>
<evidence type="ECO:0000256" key="6">
    <source>
        <dbReference type="ARBA" id="ARBA00044735"/>
    </source>
</evidence>
<dbReference type="EMBL" id="OOIP01000011">
    <property type="protein sequence ID" value="SPO38827.1"/>
    <property type="molecule type" value="Genomic_DNA"/>
</dbReference>
<gene>
    <name evidence="9" type="ORF">PSFLO_04306</name>
</gene>
<evidence type="ECO:0000256" key="7">
    <source>
        <dbReference type="SAM" id="MobiDB-lite"/>
    </source>
</evidence>
<evidence type="ECO:0000256" key="1">
    <source>
        <dbReference type="ARBA" id="ARBA00004173"/>
    </source>
</evidence>
<dbReference type="AlphaFoldDB" id="A0A5C3F580"/>
<feature type="region of interest" description="Disordered" evidence="7">
    <location>
        <begin position="93"/>
        <end position="112"/>
    </location>
</feature>
<dbReference type="Proteomes" id="UP000323386">
    <property type="component" value="Unassembled WGS sequence"/>
</dbReference>
<dbReference type="InterPro" id="IPR008011">
    <property type="entry name" value="Complex1_LYR_dom"/>
</dbReference>
<dbReference type="OrthoDB" id="74240at2759"/>
<protein>
    <recommendedName>
        <fullName evidence="5">LYR motif-containing protein 2</fullName>
    </recommendedName>
</protein>
<feature type="domain" description="Complex 1 LYR protein" evidence="8">
    <location>
        <begin position="29"/>
        <end position="80"/>
    </location>
</feature>
<proteinExistence type="inferred from homology"/>
<keyword evidence="10" id="KW-1185">Reference proteome</keyword>
<keyword evidence="3" id="KW-0809">Transit peptide</keyword>
<comment type="similarity">
    <text evidence="2">Belongs to the complex I LYR family.</text>
</comment>
<dbReference type="InterPro" id="IPR045293">
    <property type="entry name" value="Complex1_LYR_LYRM2"/>
</dbReference>
<name>A0A5C3F580_9BASI</name>
<keyword evidence="4" id="KW-0496">Mitochondrion</keyword>